<evidence type="ECO:0000256" key="5">
    <source>
        <dbReference type="ARBA" id="ARBA00022692"/>
    </source>
</evidence>
<organism evidence="9 10">
    <name type="scientific">Anaerostipes butyraticus</name>
    <dbReference type="NCBI Taxonomy" id="645466"/>
    <lineage>
        <taxon>Bacteria</taxon>
        <taxon>Bacillati</taxon>
        <taxon>Bacillota</taxon>
        <taxon>Clostridia</taxon>
        <taxon>Lachnospirales</taxon>
        <taxon>Lachnospiraceae</taxon>
        <taxon>Anaerostipes</taxon>
    </lineage>
</organism>
<evidence type="ECO:0000313" key="10">
    <source>
        <dbReference type="Proteomes" id="UP000613208"/>
    </source>
</evidence>
<dbReference type="EMBL" id="BLYI01000070">
    <property type="protein sequence ID" value="GFO86686.1"/>
    <property type="molecule type" value="Genomic_DNA"/>
</dbReference>
<evidence type="ECO:0000256" key="1">
    <source>
        <dbReference type="ARBA" id="ARBA00004651"/>
    </source>
</evidence>
<evidence type="ECO:0000313" key="9">
    <source>
        <dbReference type="EMBL" id="GFO86686.1"/>
    </source>
</evidence>
<evidence type="ECO:0000256" key="6">
    <source>
        <dbReference type="ARBA" id="ARBA00022989"/>
    </source>
</evidence>
<comment type="similarity">
    <text evidence="2 8">Belongs to the 4-toluene sulfonate uptake permease (TSUP) (TC 2.A.102) family.</text>
</comment>
<dbReference type="RefSeq" id="WP_201312328.1">
    <property type="nucleotide sequence ID" value="NZ_BLYI01000070.1"/>
</dbReference>
<dbReference type="AlphaFoldDB" id="A0A916QBM2"/>
<proteinExistence type="inferred from homology"/>
<comment type="caution">
    <text evidence="9">The sequence shown here is derived from an EMBL/GenBank/DDBJ whole genome shotgun (WGS) entry which is preliminary data.</text>
</comment>
<feature type="transmembrane region" description="Helical" evidence="8">
    <location>
        <begin position="188"/>
        <end position="205"/>
    </location>
</feature>
<feature type="transmembrane region" description="Helical" evidence="8">
    <location>
        <begin position="68"/>
        <end position="88"/>
    </location>
</feature>
<evidence type="ECO:0000256" key="8">
    <source>
        <dbReference type="RuleBase" id="RU363041"/>
    </source>
</evidence>
<dbReference type="PANTHER" id="PTHR30269">
    <property type="entry name" value="TRANSMEMBRANE PROTEIN YFCA"/>
    <property type="match status" value="1"/>
</dbReference>
<keyword evidence="7 8" id="KW-0472">Membrane</keyword>
<feature type="transmembrane region" description="Helical" evidence="8">
    <location>
        <begin position="217"/>
        <end position="235"/>
    </location>
</feature>
<accession>A0A916QBM2</accession>
<keyword evidence="4 8" id="KW-1003">Cell membrane</keyword>
<comment type="subcellular location">
    <subcellularLocation>
        <location evidence="1 8">Cell membrane</location>
        <topology evidence="1 8">Multi-pass membrane protein</topology>
    </subcellularLocation>
</comment>
<evidence type="ECO:0000256" key="7">
    <source>
        <dbReference type="ARBA" id="ARBA00023136"/>
    </source>
</evidence>
<feature type="transmembrane region" description="Helical" evidence="8">
    <location>
        <begin position="94"/>
        <end position="112"/>
    </location>
</feature>
<evidence type="ECO:0000256" key="3">
    <source>
        <dbReference type="ARBA" id="ARBA00022448"/>
    </source>
</evidence>
<dbReference type="InterPro" id="IPR052017">
    <property type="entry name" value="TSUP"/>
</dbReference>
<dbReference type="PANTHER" id="PTHR30269:SF37">
    <property type="entry name" value="MEMBRANE TRANSPORTER PROTEIN"/>
    <property type="match status" value="1"/>
</dbReference>
<keyword evidence="5 8" id="KW-0812">Transmembrane</keyword>
<evidence type="ECO:0000256" key="2">
    <source>
        <dbReference type="ARBA" id="ARBA00009142"/>
    </source>
</evidence>
<feature type="transmembrane region" description="Helical" evidence="8">
    <location>
        <begin position="34"/>
        <end position="56"/>
    </location>
</feature>
<dbReference type="Proteomes" id="UP000613208">
    <property type="component" value="Unassembled WGS sequence"/>
</dbReference>
<protein>
    <recommendedName>
        <fullName evidence="8">Probable membrane transporter protein</fullName>
    </recommendedName>
</protein>
<gene>
    <name evidence="9" type="ORF">ANBU17_30330</name>
</gene>
<reference evidence="9" key="1">
    <citation type="submission" date="2020-06" db="EMBL/GenBank/DDBJ databases">
        <title>Characterization of fructooligosaccharide metabolism and fructooligosaccharide-degrading enzymes in human commensal butyrate producers.</title>
        <authorList>
            <person name="Tanno H."/>
            <person name="Fujii T."/>
            <person name="Hirano K."/>
            <person name="Maeno S."/>
            <person name="Tonozuka T."/>
            <person name="Sakamoto M."/>
            <person name="Ohkuma M."/>
            <person name="Tochio T."/>
            <person name="Endo A."/>
        </authorList>
    </citation>
    <scope>NUCLEOTIDE SEQUENCE</scope>
    <source>
        <strain evidence="9">JCM 17466</strain>
    </source>
</reference>
<sequence>MRTMIFFLVLFAANVIQAITGFAGTLLAMPVSIQLIGVSEAKVILNIMAFVSCLWIAVENRRYIQYKILGKIILWMGSGMIIGIWIFDKVSLDFLLPCYGIFILLIALKKLLIPREIQMPGWLLTGSLLAAGILHGMFVSGGALLVVYASAVIKDKDQFRATVAPVWVILNLFLMISDELHGSMTAEVLKITGLGIIPLFLAIYIGNKIQKKINQSVFLKLTYILLAVSGLSVLVP</sequence>
<dbReference type="GO" id="GO:0005886">
    <property type="term" value="C:plasma membrane"/>
    <property type="evidence" value="ECO:0007669"/>
    <property type="project" value="UniProtKB-SubCell"/>
</dbReference>
<feature type="transmembrane region" description="Helical" evidence="8">
    <location>
        <begin position="124"/>
        <end position="153"/>
    </location>
</feature>
<dbReference type="InterPro" id="IPR002781">
    <property type="entry name" value="TM_pro_TauE-like"/>
</dbReference>
<keyword evidence="10" id="KW-1185">Reference proteome</keyword>
<keyword evidence="6 8" id="KW-1133">Transmembrane helix</keyword>
<name>A0A916QBM2_9FIRM</name>
<keyword evidence="3" id="KW-0813">Transport</keyword>
<dbReference type="Pfam" id="PF01925">
    <property type="entry name" value="TauE"/>
    <property type="match status" value="1"/>
</dbReference>
<evidence type="ECO:0000256" key="4">
    <source>
        <dbReference type="ARBA" id="ARBA00022475"/>
    </source>
</evidence>